<protein>
    <submittedName>
        <fullName evidence="1">Uncharacterized protein</fullName>
    </submittedName>
</protein>
<evidence type="ECO:0000313" key="1">
    <source>
        <dbReference type="EMBL" id="VDO64392.1"/>
    </source>
</evidence>
<organism evidence="1 2">
    <name type="scientific">Schistosoma margrebowiei</name>
    <dbReference type="NCBI Taxonomy" id="48269"/>
    <lineage>
        <taxon>Eukaryota</taxon>
        <taxon>Metazoa</taxon>
        <taxon>Spiralia</taxon>
        <taxon>Lophotrochozoa</taxon>
        <taxon>Platyhelminthes</taxon>
        <taxon>Trematoda</taxon>
        <taxon>Digenea</taxon>
        <taxon>Strigeidida</taxon>
        <taxon>Schistosomatoidea</taxon>
        <taxon>Schistosomatidae</taxon>
        <taxon>Schistosoma</taxon>
    </lineage>
</organism>
<proteinExistence type="predicted"/>
<accession>A0A183LMP6</accession>
<evidence type="ECO:0000313" key="2">
    <source>
        <dbReference type="Proteomes" id="UP000277204"/>
    </source>
</evidence>
<keyword evidence="2" id="KW-1185">Reference proteome</keyword>
<dbReference type="Proteomes" id="UP000277204">
    <property type="component" value="Unassembled WGS sequence"/>
</dbReference>
<gene>
    <name evidence="1" type="ORF">SMRZ_LOCUS5071</name>
</gene>
<dbReference type="EMBL" id="UZAI01001685">
    <property type="protein sequence ID" value="VDO64392.1"/>
    <property type="molecule type" value="Genomic_DNA"/>
</dbReference>
<reference evidence="1 2" key="1">
    <citation type="submission" date="2018-11" db="EMBL/GenBank/DDBJ databases">
        <authorList>
            <consortium name="Pathogen Informatics"/>
        </authorList>
    </citation>
    <scope>NUCLEOTIDE SEQUENCE [LARGE SCALE GENOMIC DNA]</scope>
    <source>
        <strain evidence="1 2">Zambia</strain>
    </source>
</reference>
<name>A0A183LMP6_9TREM</name>
<sequence>MGIDSCGIIVCLFGLFRLHANLAIDLFGPIPAEHLNPVFVNTACLMRYTNSEATANRLPSAKLESNNWIQSTPLSETQLVLVSSNFDSSAISLLTNT</sequence>
<dbReference type="AlphaFoldDB" id="A0A183LMP6"/>